<gene>
    <name evidence="1" type="ORF">SAMN06296052_1498</name>
</gene>
<keyword evidence="2" id="KW-1185">Reference proteome</keyword>
<dbReference type="EMBL" id="FZOQ01000049">
    <property type="protein sequence ID" value="SNT33174.1"/>
    <property type="molecule type" value="Genomic_DNA"/>
</dbReference>
<proteinExistence type="predicted"/>
<dbReference type="Proteomes" id="UP000198432">
    <property type="component" value="Unassembled WGS sequence"/>
</dbReference>
<dbReference type="Gene3D" id="1.20.120.520">
    <property type="entry name" value="nmb1532 protein domain like"/>
    <property type="match status" value="1"/>
</dbReference>
<accession>A0A239LU72</accession>
<dbReference type="RefSeq" id="WP_089321951.1">
    <property type="nucleotide sequence ID" value="NZ_FZOQ01000049.1"/>
</dbReference>
<dbReference type="OrthoDB" id="9793254at2"/>
<sequence>MKNARTPQKRDKSLIPLSREHHFGLLFCWKLRQGLKNGTELQVMRDYVRYFWDTILKEHCEEEEWVLHRLLPQDNTARIQIEEEHRLVHEIVDQICKGKRLSKELFQVLEQDLLEHIRWEERELFPYLQATVHSDQLALTGELLAHKHPVRIDNFTPEFWTQTAKK</sequence>
<name>A0A239LU72_9BACT</name>
<evidence type="ECO:0000313" key="2">
    <source>
        <dbReference type="Proteomes" id="UP000198432"/>
    </source>
</evidence>
<organism evidence="1 2">
    <name type="scientific">Pontibacter ummariensis</name>
    <dbReference type="NCBI Taxonomy" id="1610492"/>
    <lineage>
        <taxon>Bacteria</taxon>
        <taxon>Pseudomonadati</taxon>
        <taxon>Bacteroidota</taxon>
        <taxon>Cytophagia</taxon>
        <taxon>Cytophagales</taxon>
        <taxon>Hymenobacteraceae</taxon>
        <taxon>Pontibacter</taxon>
    </lineage>
</organism>
<reference evidence="2" key="1">
    <citation type="submission" date="2017-06" db="EMBL/GenBank/DDBJ databases">
        <authorList>
            <person name="Varghese N."/>
            <person name="Submissions S."/>
        </authorList>
    </citation>
    <scope>NUCLEOTIDE SEQUENCE [LARGE SCALE GENOMIC DNA]</scope>
    <source>
        <strain evidence="2">NKM1</strain>
    </source>
</reference>
<evidence type="ECO:0008006" key="3">
    <source>
        <dbReference type="Google" id="ProtNLM"/>
    </source>
</evidence>
<dbReference type="AlphaFoldDB" id="A0A239LU72"/>
<protein>
    <recommendedName>
        <fullName evidence="3">Hemerythrin HHE cation binding domain-containing protein</fullName>
    </recommendedName>
</protein>
<evidence type="ECO:0000313" key="1">
    <source>
        <dbReference type="EMBL" id="SNT33174.1"/>
    </source>
</evidence>